<name>A0A919V4D9_9ACTN</name>
<proteinExistence type="predicted"/>
<reference evidence="2" key="1">
    <citation type="submission" date="2021-01" db="EMBL/GenBank/DDBJ databases">
        <title>Whole genome shotgun sequence of Sphaerisporangium rufum NBRC 109079.</title>
        <authorList>
            <person name="Komaki H."/>
            <person name="Tamura T."/>
        </authorList>
    </citation>
    <scope>NUCLEOTIDE SEQUENCE</scope>
    <source>
        <strain evidence="2">NBRC 109079</strain>
    </source>
</reference>
<comment type="caution">
    <text evidence="2">The sequence shown here is derived from an EMBL/GenBank/DDBJ whole genome shotgun (WGS) entry which is preliminary data.</text>
</comment>
<dbReference type="Proteomes" id="UP000655287">
    <property type="component" value="Unassembled WGS sequence"/>
</dbReference>
<protein>
    <recommendedName>
        <fullName evidence="4">p-aminobenzoate N-oxygenase AurF</fullName>
    </recommendedName>
</protein>
<accession>A0A919V4D9</accession>
<organism evidence="2 3">
    <name type="scientific">Sphaerisporangium rufum</name>
    <dbReference type="NCBI Taxonomy" id="1381558"/>
    <lineage>
        <taxon>Bacteria</taxon>
        <taxon>Bacillati</taxon>
        <taxon>Actinomycetota</taxon>
        <taxon>Actinomycetes</taxon>
        <taxon>Streptosporangiales</taxon>
        <taxon>Streptosporangiaceae</taxon>
        <taxon>Sphaerisporangium</taxon>
    </lineage>
</organism>
<sequence>MRPPHSAGAAEPPDTSEVAKGPGDAYRSAFRHWESRAGVRTRPRRVLDERGRDALFFPPEFVPATAHPLVAARGPGTAHRLLVHSLYQYLHFTTVLEQLAVLPVTAALSLGRAGVELPDGMRADAFKITTDEAWHAQFSYEFTGEVARVTGIAPSAVVEPRLVRALEETRLAFEPALHGLVDLVFAVVSETLVSALLHDVPRDGRLPGPVRALVADHAADEGRHHAYFREFLRRLWPALGPAARTVGPRVPELVRVFLDPDMSAVAAGLRASGFTPPQITEIIADCYGPAAPCRDVRPAARATVRAFAEVGALDDTCTRDAFADAGLLVEGPAAAGARTDLKTATCPDRPREE</sequence>
<dbReference type="InterPro" id="IPR009078">
    <property type="entry name" value="Ferritin-like_SF"/>
</dbReference>
<evidence type="ECO:0000313" key="2">
    <source>
        <dbReference type="EMBL" id="GII77160.1"/>
    </source>
</evidence>
<keyword evidence="3" id="KW-1185">Reference proteome</keyword>
<dbReference type="AlphaFoldDB" id="A0A919V4D9"/>
<evidence type="ECO:0008006" key="4">
    <source>
        <dbReference type="Google" id="ProtNLM"/>
    </source>
</evidence>
<gene>
    <name evidence="2" type="ORF">Sru01_21420</name>
</gene>
<dbReference type="Gene3D" id="1.10.620.20">
    <property type="entry name" value="Ribonucleotide Reductase, subunit A"/>
    <property type="match status" value="1"/>
</dbReference>
<dbReference type="InterPro" id="IPR012348">
    <property type="entry name" value="RNR-like"/>
</dbReference>
<feature type="region of interest" description="Disordered" evidence="1">
    <location>
        <begin position="1"/>
        <end position="23"/>
    </location>
</feature>
<dbReference type="EMBL" id="BOOU01000032">
    <property type="protein sequence ID" value="GII77160.1"/>
    <property type="molecule type" value="Genomic_DNA"/>
</dbReference>
<dbReference type="Pfam" id="PF11583">
    <property type="entry name" value="AurF"/>
    <property type="match status" value="1"/>
</dbReference>
<dbReference type="GO" id="GO:0016491">
    <property type="term" value="F:oxidoreductase activity"/>
    <property type="evidence" value="ECO:0007669"/>
    <property type="project" value="InterPro"/>
</dbReference>
<dbReference type="InterPro" id="IPR025859">
    <property type="entry name" value="AurF/CmlI"/>
</dbReference>
<evidence type="ECO:0000256" key="1">
    <source>
        <dbReference type="SAM" id="MobiDB-lite"/>
    </source>
</evidence>
<evidence type="ECO:0000313" key="3">
    <source>
        <dbReference type="Proteomes" id="UP000655287"/>
    </source>
</evidence>
<dbReference type="SUPFAM" id="SSF47240">
    <property type="entry name" value="Ferritin-like"/>
    <property type="match status" value="1"/>
</dbReference>
<dbReference type="RefSeq" id="WP_203983921.1">
    <property type="nucleotide sequence ID" value="NZ_BOOU01000032.1"/>
</dbReference>